<protein>
    <submittedName>
        <fullName evidence="1">Uncharacterized protein</fullName>
    </submittedName>
</protein>
<gene>
    <name evidence="1" type="ORF">CSOL1703_00008788</name>
</gene>
<reference evidence="1" key="1">
    <citation type="submission" date="2021-10" db="EMBL/GenBank/DDBJ databases">
        <authorList>
            <person name="Piombo E."/>
        </authorList>
    </citation>
    <scope>NUCLEOTIDE SEQUENCE</scope>
</reference>
<dbReference type="AlphaFoldDB" id="A0A9N9ZMI0"/>
<accession>A0A9N9ZMI0</accession>
<evidence type="ECO:0000313" key="2">
    <source>
        <dbReference type="Proteomes" id="UP000775872"/>
    </source>
</evidence>
<dbReference type="EMBL" id="CABFOC020000082">
    <property type="protein sequence ID" value="CAH0058309.1"/>
    <property type="molecule type" value="Genomic_DNA"/>
</dbReference>
<dbReference type="OrthoDB" id="2157530at2759"/>
<organism evidence="1 2">
    <name type="scientific">Clonostachys solani</name>
    <dbReference type="NCBI Taxonomy" id="160281"/>
    <lineage>
        <taxon>Eukaryota</taxon>
        <taxon>Fungi</taxon>
        <taxon>Dikarya</taxon>
        <taxon>Ascomycota</taxon>
        <taxon>Pezizomycotina</taxon>
        <taxon>Sordariomycetes</taxon>
        <taxon>Hypocreomycetidae</taxon>
        <taxon>Hypocreales</taxon>
        <taxon>Bionectriaceae</taxon>
        <taxon>Clonostachys</taxon>
    </lineage>
</organism>
<dbReference type="Proteomes" id="UP000775872">
    <property type="component" value="Unassembled WGS sequence"/>
</dbReference>
<sequence length="413" mass="46805">MSTTPPKQILRPGSKLAALKSVPEPSYFMCDRSWHRFYGVLSLLNIKRPECDNNKRLNYDIKIEYGQSPENLFKKVQRVEIETTGVHLLRFCELEGQNTGEEQLAGQRHIRSSVPMPAEVPSYLAVILPNPIIRFKSKHCFHDNDGSLEVYGESIGSVVNVLDCKTLATEWSNGADLAFVLNELHYLYSIGSFCTQNMDLETTLMATIDVLNRHLYDEMSPGHDNASRKKVRSFVSWLCDQKRQNPRIVPEIERNTLRLAAQVSENLNDIFRKPNARKPPVLYITDKGDIGLGTSATTKGDQVCAIYGVPNFMILRPDSGLRCRVVGPTCVSSQKLAEAILGRWPDGHDNTWVVYDPKKKLNVLKRDGDTVIDTRLSGFSDTPDFQPWEFDIDTNRSSLAKKLRDNRRSFLLT</sequence>
<comment type="caution">
    <text evidence="1">The sequence shown here is derived from an EMBL/GenBank/DDBJ whole genome shotgun (WGS) entry which is preliminary data.</text>
</comment>
<proteinExistence type="predicted"/>
<keyword evidence="2" id="KW-1185">Reference proteome</keyword>
<evidence type="ECO:0000313" key="1">
    <source>
        <dbReference type="EMBL" id="CAH0058309.1"/>
    </source>
</evidence>
<name>A0A9N9ZMI0_9HYPO</name>